<dbReference type="AlphaFoldDB" id="A0A1F7I6V8"/>
<reference evidence="3 4" key="1">
    <citation type="journal article" date="2016" name="Nat. Commun.">
        <title>Thousands of microbial genomes shed light on interconnected biogeochemical processes in an aquifer system.</title>
        <authorList>
            <person name="Anantharaman K."/>
            <person name="Brown C.T."/>
            <person name="Hug L.A."/>
            <person name="Sharon I."/>
            <person name="Castelle C.J."/>
            <person name="Probst A.J."/>
            <person name="Thomas B.C."/>
            <person name="Singh A."/>
            <person name="Wilkins M.J."/>
            <person name="Karaoz U."/>
            <person name="Brodie E.L."/>
            <person name="Williams K.H."/>
            <person name="Hubbard S.S."/>
            <person name="Banfield J.F."/>
        </authorList>
    </citation>
    <scope>NUCLEOTIDE SEQUENCE [LARGE SCALE GENOMIC DNA]</scope>
</reference>
<name>A0A1F7I6V8_9BACT</name>
<dbReference type="InterPro" id="IPR018357">
    <property type="entry name" value="Hexapep_transf_CS"/>
</dbReference>
<dbReference type="Proteomes" id="UP000179270">
    <property type="component" value="Unassembled WGS sequence"/>
</dbReference>
<dbReference type="GO" id="GO:0016740">
    <property type="term" value="F:transferase activity"/>
    <property type="evidence" value="ECO:0007669"/>
    <property type="project" value="UniProtKB-KW"/>
</dbReference>
<proteinExistence type="predicted"/>
<dbReference type="PROSITE" id="PS00101">
    <property type="entry name" value="HEXAPEP_TRANSFERASES"/>
    <property type="match status" value="1"/>
</dbReference>
<dbReference type="SUPFAM" id="SSF51161">
    <property type="entry name" value="Trimeric LpxA-like enzymes"/>
    <property type="match status" value="1"/>
</dbReference>
<keyword evidence="2" id="KW-0677">Repeat</keyword>
<dbReference type="InterPro" id="IPR001451">
    <property type="entry name" value="Hexapep"/>
</dbReference>
<protein>
    <submittedName>
        <fullName evidence="3">Transferase</fullName>
    </submittedName>
</protein>
<dbReference type="PANTHER" id="PTHR43300">
    <property type="entry name" value="ACETYLTRANSFERASE"/>
    <property type="match status" value="1"/>
</dbReference>
<evidence type="ECO:0000256" key="1">
    <source>
        <dbReference type="ARBA" id="ARBA00022679"/>
    </source>
</evidence>
<dbReference type="CDD" id="cd03358">
    <property type="entry name" value="LbH_WxcM_N_like"/>
    <property type="match status" value="1"/>
</dbReference>
<dbReference type="Pfam" id="PF00132">
    <property type="entry name" value="Hexapep"/>
    <property type="match status" value="3"/>
</dbReference>
<evidence type="ECO:0000313" key="3">
    <source>
        <dbReference type="EMBL" id="OGK39094.1"/>
    </source>
</evidence>
<dbReference type="Gene3D" id="2.160.10.10">
    <property type="entry name" value="Hexapeptide repeat proteins"/>
    <property type="match status" value="1"/>
</dbReference>
<dbReference type="STRING" id="1802055.A3A74_05720"/>
<accession>A0A1F7I6V8</accession>
<dbReference type="InterPro" id="IPR011004">
    <property type="entry name" value="Trimer_LpxA-like_sf"/>
</dbReference>
<organism evidence="3 4">
    <name type="scientific">Candidatus Roizmanbacteria bacterium RIFCSPLOWO2_01_FULL_35_13</name>
    <dbReference type="NCBI Taxonomy" id="1802055"/>
    <lineage>
        <taxon>Bacteria</taxon>
        <taxon>Candidatus Roizmaniibacteriota</taxon>
    </lineage>
</organism>
<evidence type="ECO:0000313" key="4">
    <source>
        <dbReference type="Proteomes" id="UP000179270"/>
    </source>
</evidence>
<dbReference type="InterPro" id="IPR050179">
    <property type="entry name" value="Trans_hexapeptide_repeat"/>
</dbReference>
<comment type="caution">
    <text evidence="3">The sequence shown here is derived from an EMBL/GenBank/DDBJ whole genome shotgun (WGS) entry which is preliminary data.</text>
</comment>
<keyword evidence="1 3" id="KW-0808">Transferase</keyword>
<sequence>MKKKYFAHATADISVKALIGDNSKIWHHSHIREGVKIGKNCIIGRNVYVDFSVNIGNKCKIQNNCSIYHGTNIEDGVFIGPHVVFTNDKNPRAINKNGQLKTDEDWSVGKIVVKTGASIGANSVVLPNVTIGSFALVGAGSVVTKNVPDFALVYGNPAKIKGYVNKKGYPVKYK</sequence>
<dbReference type="EMBL" id="MGAF01000058">
    <property type="protein sequence ID" value="OGK39094.1"/>
    <property type="molecule type" value="Genomic_DNA"/>
</dbReference>
<gene>
    <name evidence="3" type="ORF">A3A74_05720</name>
</gene>
<dbReference type="PANTHER" id="PTHR43300:SF4">
    <property type="entry name" value="ACYL-[ACYL-CARRIER-PROTEIN]--UDP-N-ACETYLGLUCOSAMINE O-ACYLTRANSFERASE"/>
    <property type="match status" value="1"/>
</dbReference>
<evidence type="ECO:0000256" key="2">
    <source>
        <dbReference type="ARBA" id="ARBA00022737"/>
    </source>
</evidence>